<evidence type="ECO:0000313" key="2">
    <source>
        <dbReference type="Proteomes" id="UP000193411"/>
    </source>
</evidence>
<evidence type="ECO:0000313" key="1">
    <source>
        <dbReference type="EMBL" id="ORZ40304.1"/>
    </source>
</evidence>
<organism evidence="1 2">
    <name type="scientific">Catenaria anguillulae PL171</name>
    <dbReference type="NCBI Taxonomy" id="765915"/>
    <lineage>
        <taxon>Eukaryota</taxon>
        <taxon>Fungi</taxon>
        <taxon>Fungi incertae sedis</taxon>
        <taxon>Blastocladiomycota</taxon>
        <taxon>Blastocladiomycetes</taxon>
        <taxon>Blastocladiales</taxon>
        <taxon>Catenariaceae</taxon>
        <taxon>Catenaria</taxon>
    </lineage>
</organism>
<reference evidence="1 2" key="1">
    <citation type="submission" date="2016-07" db="EMBL/GenBank/DDBJ databases">
        <title>Pervasive Adenine N6-methylation of Active Genes in Fungi.</title>
        <authorList>
            <consortium name="DOE Joint Genome Institute"/>
            <person name="Mondo S.J."/>
            <person name="Dannebaum R.O."/>
            <person name="Kuo R.C."/>
            <person name="Labutti K."/>
            <person name="Haridas S."/>
            <person name="Kuo A."/>
            <person name="Salamov A."/>
            <person name="Ahrendt S.R."/>
            <person name="Lipzen A."/>
            <person name="Sullivan W."/>
            <person name="Andreopoulos W.B."/>
            <person name="Clum A."/>
            <person name="Lindquist E."/>
            <person name="Daum C."/>
            <person name="Ramamoorthy G.K."/>
            <person name="Gryganskyi A."/>
            <person name="Culley D."/>
            <person name="Magnuson J.K."/>
            <person name="James T.Y."/>
            <person name="O'Malley M.A."/>
            <person name="Stajich J.E."/>
            <person name="Spatafora J.W."/>
            <person name="Visel A."/>
            <person name="Grigoriev I.V."/>
        </authorList>
    </citation>
    <scope>NUCLEOTIDE SEQUENCE [LARGE SCALE GENOMIC DNA]</scope>
    <source>
        <strain evidence="1 2">PL171</strain>
    </source>
</reference>
<keyword evidence="2" id="KW-1185">Reference proteome</keyword>
<sequence>MLCSDNSAQHAATAAESGASILAVIPVASSPPPESVTRLDQLWTTFTDSLAEKWSADPSAQPGNPALAFTVATKYYNALVSAVRLDTHPSYHFTDTINAAEAICLLLDTPLADASSTSPLQDLLKDLPDVECKLIVSMGTDGEHESDWELGHLAMEHGFELIHWKATEGEGTQPCMSSILILSPWCVC</sequence>
<dbReference type="EMBL" id="MCFL01000003">
    <property type="protein sequence ID" value="ORZ40304.1"/>
    <property type="molecule type" value="Genomic_DNA"/>
</dbReference>
<gene>
    <name evidence="1" type="ORF">BCR44DRAFT_228496</name>
</gene>
<name>A0A1Y2I251_9FUNG</name>
<accession>A0A1Y2I251</accession>
<dbReference type="Proteomes" id="UP000193411">
    <property type="component" value="Unassembled WGS sequence"/>
</dbReference>
<protein>
    <submittedName>
        <fullName evidence="1">Uncharacterized protein</fullName>
    </submittedName>
</protein>
<comment type="caution">
    <text evidence="1">The sequence shown here is derived from an EMBL/GenBank/DDBJ whole genome shotgun (WGS) entry which is preliminary data.</text>
</comment>
<dbReference type="AlphaFoldDB" id="A0A1Y2I251"/>
<proteinExistence type="predicted"/>